<evidence type="ECO:0000259" key="3">
    <source>
        <dbReference type="SMART" id="SM00829"/>
    </source>
</evidence>
<keyword evidence="1" id="KW-0521">NADP</keyword>
<keyword evidence="5" id="KW-1185">Reference proteome</keyword>
<dbReference type="PANTHER" id="PTHR48106">
    <property type="entry name" value="QUINONE OXIDOREDUCTASE PIG3-RELATED"/>
    <property type="match status" value="1"/>
</dbReference>
<evidence type="ECO:0000313" key="5">
    <source>
        <dbReference type="Proteomes" id="UP000355283"/>
    </source>
</evidence>
<feature type="domain" description="Enoyl reductase (ER)" evidence="3">
    <location>
        <begin position="10"/>
        <end position="342"/>
    </location>
</feature>
<reference evidence="4 5" key="1">
    <citation type="submission" date="2019-01" db="EMBL/GenBank/DDBJ databases">
        <title>Nuclear Genome Assembly of the Microalgal Biofuel strain Nannochloropsis salina CCMP1776.</title>
        <authorList>
            <person name="Hovde B."/>
        </authorList>
    </citation>
    <scope>NUCLEOTIDE SEQUENCE [LARGE SCALE GENOMIC DNA]</scope>
    <source>
        <strain evidence="4 5">CCMP1776</strain>
    </source>
</reference>
<dbReference type="GO" id="GO:0070402">
    <property type="term" value="F:NADPH binding"/>
    <property type="evidence" value="ECO:0007669"/>
    <property type="project" value="TreeGrafter"/>
</dbReference>
<sequence length="351" mass="37811">MQAIIVQEPGPPENMCLGQRHLPVCDEQNTLLVQVAYTALNRADTLQRQGLYPPPPDASDILGLELSGIVCEVGPGAEASRFKRGDRVMSLVTGGAYAAYCLVDAATTMAIPDSFPLRLAASIPEAWLTAYQLLHFVGNFQPGDKVLIHAGASSVGLAAIQLVREMGGVPIATASTKKQHLLHEMGVAPQHAIDYTNNPYPSLESAVEAATEGGGVDLVLCCVGAPYFGQNLQALAKGGRLVLYGLMGGSLVPSPLDLRVLMKKMLQVTATTLRGRPCEYKARLVERFWTEERRQKFVGGVKNGREKGESFETNVCRTFPWGDVALAHAMMERNENAGKIVLAVTPSLDER</sequence>
<organism evidence="4 5">
    <name type="scientific">Nannochloropsis salina CCMP1776</name>
    <dbReference type="NCBI Taxonomy" id="1027361"/>
    <lineage>
        <taxon>Eukaryota</taxon>
        <taxon>Sar</taxon>
        <taxon>Stramenopiles</taxon>
        <taxon>Ochrophyta</taxon>
        <taxon>Eustigmatophyceae</taxon>
        <taxon>Eustigmatales</taxon>
        <taxon>Monodopsidaceae</taxon>
        <taxon>Microchloropsis</taxon>
        <taxon>Microchloropsis salina</taxon>
    </lineage>
</organism>
<proteinExistence type="predicted"/>
<comment type="caution">
    <text evidence="4">The sequence shown here is derived from an EMBL/GenBank/DDBJ whole genome shotgun (WGS) entry which is preliminary data.</text>
</comment>
<accession>A0A4D9D3P4</accession>
<name>A0A4D9D3P4_9STRA</name>
<dbReference type="InterPro" id="IPR020843">
    <property type="entry name" value="ER"/>
</dbReference>
<dbReference type="Pfam" id="PF00107">
    <property type="entry name" value="ADH_zinc_N"/>
    <property type="match status" value="1"/>
</dbReference>
<dbReference type="PANTHER" id="PTHR48106:SF18">
    <property type="entry name" value="QUINONE OXIDOREDUCTASE PIG3"/>
    <property type="match status" value="1"/>
</dbReference>
<dbReference type="SUPFAM" id="SSF50129">
    <property type="entry name" value="GroES-like"/>
    <property type="match status" value="1"/>
</dbReference>
<dbReference type="EMBL" id="SDOX01000009">
    <property type="protein sequence ID" value="TFJ86341.1"/>
    <property type="molecule type" value="Genomic_DNA"/>
</dbReference>
<dbReference type="OrthoDB" id="3509362at2759"/>
<evidence type="ECO:0000256" key="1">
    <source>
        <dbReference type="ARBA" id="ARBA00022857"/>
    </source>
</evidence>
<dbReference type="InterPro" id="IPR014189">
    <property type="entry name" value="Quinone_OxRdtase_PIG3"/>
</dbReference>
<protein>
    <recommendedName>
        <fullName evidence="3">Enoyl reductase (ER) domain-containing protein</fullName>
    </recommendedName>
</protein>
<dbReference type="SUPFAM" id="SSF51735">
    <property type="entry name" value="NAD(P)-binding Rossmann-fold domains"/>
    <property type="match status" value="1"/>
</dbReference>
<dbReference type="InterPro" id="IPR013154">
    <property type="entry name" value="ADH-like_N"/>
</dbReference>
<dbReference type="InterPro" id="IPR011032">
    <property type="entry name" value="GroES-like_sf"/>
</dbReference>
<dbReference type="AlphaFoldDB" id="A0A4D9D3P4"/>
<keyword evidence="2" id="KW-0560">Oxidoreductase</keyword>
<gene>
    <name evidence="4" type="ORF">NSK_002549</name>
</gene>
<dbReference type="InterPro" id="IPR036291">
    <property type="entry name" value="NAD(P)-bd_dom_sf"/>
</dbReference>
<dbReference type="Gene3D" id="3.90.180.10">
    <property type="entry name" value="Medium-chain alcohol dehydrogenases, catalytic domain"/>
    <property type="match status" value="1"/>
</dbReference>
<evidence type="ECO:0000256" key="2">
    <source>
        <dbReference type="ARBA" id="ARBA00023002"/>
    </source>
</evidence>
<dbReference type="SMART" id="SM00829">
    <property type="entry name" value="PKS_ER"/>
    <property type="match status" value="1"/>
</dbReference>
<dbReference type="CDD" id="cd05276">
    <property type="entry name" value="p53_inducible_oxidoreductase"/>
    <property type="match status" value="1"/>
</dbReference>
<dbReference type="Pfam" id="PF08240">
    <property type="entry name" value="ADH_N"/>
    <property type="match status" value="1"/>
</dbReference>
<dbReference type="Proteomes" id="UP000355283">
    <property type="component" value="Unassembled WGS sequence"/>
</dbReference>
<dbReference type="InterPro" id="IPR013149">
    <property type="entry name" value="ADH-like_C"/>
</dbReference>
<evidence type="ECO:0000313" key="4">
    <source>
        <dbReference type="EMBL" id="TFJ86341.1"/>
    </source>
</evidence>
<dbReference type="Gene3D" id="3.40.50.720">
    <property type="entry name" value="NAD(P)-binding Rossmann-like Domain"/>
    <property type="match status" value="1"/>
</dbReference>
<dbReference type="GO" id="GO:0016651">
    <property type="term" value="F:oxidoreductase activity, acting on NAD(P)H"/>
    <property type="evidence" value="ECO:0007669"/>
    <property type="project" value="TreeGrafter"/>
</dbReference>